<reference evidence="1 2" key="1">
    <citation type="submission" date="2019-08" db="EMBL/GenBank/DDBJ databases">
        <title>Archangium and Cystobacter genomes.</title>
        <authorList>
            <person name="Chen I.-C.K."/>
            <person name="Wielgoss S."/>
        </authorList>
    </citation>
    <scope>NUCLEOTIDE SEQUENCE [LARGE SCALE GENOMIC DNA]</scope>
    <source>
        <strain evidence="1 2">Cbm 6</strain>
    </source>
</reference>
<dbReference type="EMBL" id="CP043494">
    <property type="protein sequence ID" value="WNG44733.1"/>
    <property type="molecule type" value="Genomic_DNA"/>
</dbReference>
<dbReference type="RefSeq" id="WP_395818160.1">
    <property type="nucleotide sequence ID" value="NZ_CP043494.1"/>
</dbReference>
<proteinExistence type="predicted"/>
<organism evidence="1 2">
    <name type="scientific">Archangium minus</name>
    <dbReference type="NCBI Taxonomy" id="83450"/>
    <lineage>
        <taxon>Bacteria</taxon>
        <taxon>Pseudomonadati</taxon>
        <taxon>Myxococcota</taxon>
        <taxon>Myxococcia</taxon>
        <taxon>Myxococcales</taxon>
        <taxon>Cystobacterineae</taxon>
        <taxon>Archangiaceae</taxon>
        <taxon>Archangium</taxon>
    </lineage>
</organism>
<sequence length="84" mass="9286">MDVTGEVGTSAINEQQVHEFLSGLFAEDLHVKLTVHKSTLKGQRNDVEDTVLLRLRELIPREVKVGYGSPVDFELAALPQKLAS</sequence>
<evidence type="ECO:0000313" key="1">
    <source>
        <dbReference type="EMBL" id="WNG44733.1"/>
    </source>
</evidence>
<dbReference type="Proteomes" id="UP001611383">
    <property type="component" value="Chromosome"/>
</dbReference>
<keyword evidence="2" id="KW-1185">Reference proteome</keyword>
<protein>
    <submittedName>
        <fullName evidence="1">Uncharacterized protein</fullName>
    </submittedName>
</protein>
<evidence type="ECO:0000313" key="2">
    <source>
        <dbReference type="Proteomes" id="UP001611383"/>
    </source>
</evidence>
<name>A0ABY9WM83_9BACT</name>
<accession>A0ABY9WM83</accession>
<gene>
    <name evidence="1" type="ORF">F0U60_11995</name>
</gene>